<dbReference type="RefSeq" id="WP_162331717.1">
    <property type="nucleotide sequence ID" value="NZ_CP048113.1"/>
</dbReference>
<dbReference type="GO" id="GO:0046872">
    <property type="term" value="F:metal ion binding"/>
    <property type="evidence" value="ECO:0007669"/>
    <property type="project" value="UniProtKB-KW"/>
</dbReference>
<evidence type="ECO:0000256" key="3">
    <source>
        <dbReference type="PIRSR" id="PIRSR605502-1"/>
    </source>
</evidence>
<dbReference type="InterPro" id="IPR005502">
    <property type="entry name" value="Ribosyl_crysJ1"/>
</dbReference>
<evidence type="ECO:0000313" key="5">
    <source>
        <dbReference type="Proteomes" id="UP000476411"/>
    </source>
</evidence>
<evidence type="ECO:0000256" key="1">
    <source>
        <dbReference type="ARBA" id="ARBA00010702"/>
    </source>
</evidence>
<dbReference type="Gene3D" id="1.10.4080.10">
    <property type="entry name" value="ADP-ribosylation/Crystallin J1"/>
    <property type="match status" value="1"/>
</dbReference>
<gene>
    <name evidence="4" type="ORF">GWR21_10575</name>
</gene>
<dbReference type="AlphaFoldDB" id="A0A6B9ZHE4"/>
<comment type="cofactor">
    <cofactor evidence="3">
        <name>Mg(2+)</name>
        <dbReference type="ChEBI" id="CHEBI:18420"/>
    </cofactor>
    <text evidence="3">Binds 2 magnesium ions per subunit.</text>
</comment>
<organism evidence="4 5">
    <name type="scientific">Chitinophaga agri</name>
    <dbReference type="NCBI Taxonomy" id="2703787"/>
    <lineage>
        <taxon>Bacteria</taxon>
        <taxon>Pseudomonadati</taxon>
        <taxon>Bacteroidota</taxon>
        <taxon>Chitinophagia</taxon>
        <taxon>Chitinophagales</taxon>
        <taxon>Chitinophagaceae</taxon>
        <taxon>Chitinophaga</taxon>
    </lineage>
</organism>
<dbReference type="Proteomes" id="UP000476411">
    <property type="component" value="Chromosome"/>
</dbReference>
<evidence type="ECO:0000313" key="4">
    <source>
        <dbReference type="EMBL" id="QHS60023.1"/>
    </source>
</evidence>
<name>A0A6B9ZHE4_9BACT</name>
<dbReference type="EMBL" id="CP048113">
    <property type="protein sequence ID" value="QHS60023.1"/>
    <property type="molecule type" value="Genomic_DNA"/>
</dbReference>
<dbReference type="PANTHER" id="PTHR16222:SF24">
    <property type="entry name" value="ADP-RIBOSYLHYDROLASE ARH3"/>
    <property type="match status" value="1"/>
</dbReference>
<feature type="binding site" evidence="3">
    <location>
        <position position="60"/>
    </location>
    <ligand>
        <name>Mg(2+)</name>
        <dbReference type="ChEBI" id="CHEBI:18420"/>
        <label>1</label>
    </ligand>
</feature>
<protein>
    <recommendedName>
        <fullName evidence="6">ADP-ribosylglycohydrolase family protein</fullName>
    </recommendedName>
</protein>
<dbReference type="SUPFAM" id="SSF101478">
    <property type="entry name" value="ADP-ribosylglycohydrolase"/>
    <property type="match status" value="1"/>
</dbReference>
<sequence>MSNKSPIPTRRERFEAAVLTGAIGDAWGAGYENYVSPIQPKTFYLHPVETTAPTWMLTDDTQLTLASCEALTDARGFSPQVLAEHLVRYYREQRIAGIGASTLKAVQELSAGAHWSQAGRTGEYAAGNGAAMRIMPLAFYDNISRDDIRDSCRITHRNDEAYAGALAVVLTLRAILNGAWTGEEDLLDMLIQQLPDTNVRDRFITISAYSGVPTIPAVAALGNNGYVVNSVPFAIFAATRAYTMGIETMLQAVIDAGGDTDTNASIAGQIAGCLLGIKAIPLSLLEKLQALPDYPWMQRIITQTINSSHFTTHPR</sequence>
<feature type="binding site" evidence="3">
    <location>
        <position position="261"/>
    </location>
    <ligand>
        <name>Mg(2+)</name>
        <dbReference type="ChEBI" id="CHEBI:18420"/>
        <label>1</label>
    </ligand>
</feature>
<evidence type="ECO:0008006" key="6">
    <source>
        <dbReference type="Google" id="ProtNLM"/>
    </source>
</evidence>
<dbReference type="GO" id="GO:0016787">
    <property type="term" value="F:hydrolase activity"/>
    <property type="evidence" value="ECO:0007669"/>
    <property type="project" value="UniProtKB-KW"/>
</dbReference>
<dbReference type="InterPro" id="IPR050792">
    <property type="entry name" value="ADP-ribosylglycohydrolase"/>
</dbReference>
<dbReference type="KEGG" id="chih:GWR21_10575"/>
<keyword evidence="2" id="KW-0378">Hydrolase</keyword>
<keyword evidence="3" id="KW-0460">Magnesium</keyword>
<evidence type="ECO:0000256" key="2">
    <source>
        <dbReference type="ARBA" id="ARBA00022801"/>
    </source>
</evidence>
<dbReference type="Pfam" id="PF03747">
    <property type="entry name" value="ADP_ribosyl_GH"/>
    <property type="match status" value="1"/>
</dbReference>
<feature type="binding site" evidence="3">
    <location>
        <position position="58"/>
    </location>
    <ligand>
        <name>Mg(2+)</name>
        <dbReference type="ChEBI" id="CHEBI:18420"/>
        <label>1</label>
    </ligand>
</feature>
<feature type="binding site" evidence="3">
    <location>
        <position position="259"/>
    </location>
    <ligand>
        <name>Mg(2+)</name>
        <dbReference type="ChEBI" id="CHEBI:18420"/>
        <label>1</label>
    </ligand>
</feature>
<comment type="similarity">
    <text evidence="1">Belongs to the ADP-ribosylglycohydrolase family.</text>
</comment>
<feature type="binding site" evidence="3">
    <location>
        <position position="262"/>
    </location>
    <ligand>
        <name>Mg(2+)</name>
        <dbReference type="ChEBI" id="CHEBI:18420"/>
        <label>1</label>
    </ligand>
</feature>
<accession>A0A6B9ZHE4</accession>
<dbReference type="PANTHER" id="PTHR16222">
    <property type="entry name" value="ADP-RIBOSYLGLYCOHYDROLASE"/>
    <property type="match status" value="1"/>
</dbReference>
<keyword evidence="5" id="KW-1185">Reference proteome</keyword>
<reference evidence="4 5" key="1">
    <citation type="submission" date="2020-01" db="EMBL/GenBank/DDBJ databases">
        <title>Complete genome sequence of Chitinophaga sp. H33E-04 isolated from quinoa roots.</title>
        <authorList>
            <person name="Weon H.-Y."/>
            <person name="Lee S.A."/>
        </authorList>
    </citation>
    <scope>NUCLEOTIDE SEQUENCE [LARGE SCALE GENOMIC DNA]</scope>
    <source>
        <strain evidence="4 5">H33E-04</strain>
    </source>
</reference>
<proteinExistence type="inferred from homology"/>
<keyword evidence="3" id="KW-0479">Metal-binding</keyword>
<dbReference type="InterPro" id="IPR036705">
    <property type="entry name" value="Ribosyl_crysJ1_sf"/>
</dbReference>
<feature type="binding site" evidence="3">
    <location>
        <position position="59"/>
    </location>
    <ligand>
        <name>Mg(2+)</name>
        <dbReference type="ChEBI" id="CHEBI:18420"/>
        <label>1</label>
    </ligand>
</feature>